<dbReference type="AlphaFoldDB" id="A0A1B6KCM1"/>
<dbReference type="PANTHER" id="PTHR46600">
    <property type="entry name" value="THAP DOMAIN-CONTAINING"/>
    <property type="match status" value="1"/>
</dbReference>
<dbReference type="EMBL" id="GEBQ01031033">
    <property type="protein sequence ID" value="JAT08944.1"/>
    <property type="molecule type" value="Transcribed_RNA"/>
</dbReference>
<evidence type="ECO:0000259" key="6">
    <source>
        <dbReference type="PROSITE" id="PS50950"/>
    </source>
</evidence>
<dbReference type="PANTHER" id="PTHR46600:SF7">
    <property type="entry name" value="SI:DKEY-228B2.6-RELATED"/>
    <property type="match status" value="1"/>
</dbReference>
<dbReference type="GO" id="GO:0003700">
    <property type="term" value="F:DNA-binding transcription factor activity"/>
    <property type="evidence" value="ECO:0007669"/>
    <property type="project" value="TreeGrafter"/>
</dbReference>
<keyword evidence="4 5" id="KW-0238">DNA-binding</keyword>
<feature type="non-terminal residue" evidence="7">
    <location>
        <position position="118"/>
    </location>
</feature>
<keyword evidence="3" id="KW-0862">Zinc</keyword>
<dbReference type="PROSITE" id="PS50950">
    <property type="entry name" value="ZF_THAP"/>
    <property type="match status" value="1"/>
</dbReference>
<dbReference type="InterPro" id="IPR006612">
    <property type="entry name" value="THAP_Znf"/>
</dbReference>
<dbReference type="InterPro" id="IPR026516">
    <property type="entry name" value="THAP1/10"/>
</dbReference>
<sequence>MRSGGKTCSYKDCANNSTKTDLSFFTFPVKHKERCRQWIVNSGREDFFELEDRKLMNRALCSTHFRSDAFANVLRQRLLQNHPAAVPLHWSDDTTEPIYSVEMGSTTDSSVGASQSIP</sequence>
<keyword evidence="2 5" id="KW-0863">Zinc-finger</keyword>
<accession>A0A1B6KCM1</accession>
<evidence type="ECO:0000256" key="2">
    <source>
        <dbReference type="ARBA" id="ARBA00022771"/>
    </source>
</evidence>
<dbReference type="GO" id="GO:0005634">
    <property type="term" value="C:nucleus"/>
    <property type="evidence" value="ECO:0007669"/>
    <property type="project" value="TreeGrafter"/>
</dbReference>
<keyword evidence="1" id="KW-0479">Metal-binding</keyword>
<gene>
    <name evidence="7" type="ORF">g.1491</name>
</gene>
<dbReference type="SMART" id="SM00980">
    <property type="entry name" value="THAP"/>
    <property type="match status" value="1"/>
</dbReference>
<feature type="domain" description="THAP-type" evidence="6">
    <location>
        <begin position="1"/>
        <end position="90"/>
    </location>
</feature>
<organism evidence="7">
    <name type="scientific">Graphocephala atropunctata</name>
    <dbReference type="NCBI Taxonomy" id="36148"/>
    <lineage>
        <taxon>Eukaryota</taxon>
        <taxon>Metazoa</taxon>
        <taxon>Ecdysozoa</taxon>
        <taxon>Arthropoda</taxon>
        <taxon>Hexapoda</taxon>
        <taxon>Insecta</taxon>
        <taxon>Pterygota</taxon>
        <taxon>Neoptera</taxon>
        <taxon>Paraneoptera</taxon>
        <taxon>Hemiptera</taxon>
        <taxon>Auchenorrhyncha</taxon>
        <taxon>Membracoidea</taxon>
        <taxon>Cicadellidae</taxon>
        <taxon>Cicadellinae</taxon>
        <taxon>Cicadellini</taxon>
        <taxon>Graphocephala</taxon>
    </lineage>
</organism>
<proteinExistence type="predicted"/>
<name>A0A1B6KCM1_9HEMI</name>
<protein>
    <recommendedName>
        <fullName evidence="6">THAP-type domain-containing protein</fullName>
    </recommendedName>
</protein>
<evidence type="ECO:0000256" key="4">
    <source>
        <dbReference type="ARBA" id="ARBA00023125"/>
    </source>
</evidence>
<dbReference type="GO" id="GO:0006357">
    <property type="term" value="P:regulation of transcription by RNA polymerase II"/>
    <property type="evidence" value="ECO:0007669"/>
    <property type="project" value="TreeGrafter"/>
</dbReference>
<dbReference type="GO" id="GO:0000978">
    <property type="term" value="F:RNA polymerase II cis-regulatory region sequence-specific DNA binding"/>
    <property type="evidence" value="ECO:0007669"/>
    <property type="project" value="TreeGrafter"/>
</dbReference>
<dbReference type="Pfam" id="PF05485">
    <property type="entry name" value="THAP"/>
    <property type="match status" value="1"/>
</dbReference>
<evidence type="ECO:0000256" key="3">
    <source>
        <dbReference type="ARBA" id="ARBA00022833"/>
    </source>
</evidence>
<dbReference type="GO" id="GO:0008270">
    <property type="term" value="F:zinc ion binding"/>
    <property type="evidence" value="ECO:0007669"/>
    <property type="project" value="UniProtKB-KW"/>
</dbReference>
<evidence type="ECO:0000256" key="1">
    <source>
        <dbReference type="ARBA" id="ARBA00022723"/>
    </source>
</evidence>
<reference evidence="7" key="1">
    <citation type="submission" date="2015-11" db="EMBL/GenBank/DDBJ databases">
        <title>De novo transcriptome assembly of four potential Pierce s Disease insect vectors from Arizona vineyards.</title>
        <authorList>
            <person name="Tassone E.E."/>
        </authorList>
    </citation>
    <scope>NUCLEOTIDE SEQUENCE</scope>
</reference>
<dbReference type="SUPFAM" id="SSF57716">
    <property type="entry name" value="Glucocorticoid receptor-like (DNA-binding domain)"/>
    <property type="match status" value="1"/>
</dbReference>
<evidence type="ECO:0000256" key="5">
    <source>
        <dbReference type="PROSITE-ProRule" id="PRU00309"/>
    </source>
</evidence>
<evidence type="ECO:0000313" key="7">
    <source>
        <dbReference type="EMBL" id="JAT08944.1"/>
    </source>
</evidence>